<protein>
    <submittedName>
        <fullName evidence="3">Peptidase S1 domain-containing protein</fullName>
    </submittedName>
</protein>
<dbReference type="VEuPathDB" id="VectorBase:AFUN020316"/>
<dbReference type="SMART" id="SM00020">
    <property type="entry name" value="Tryp_SPc"/>
    <property type="match status" value="1"/>
</dbReference>
<dbReference type="InterPro" id="IPR051333">
    <property type="entry name" value="CLIP_Serine_Protease"/>
</dbReference>
<name>A0A4Y0BJX9_ANOFN</name>
<dbReference type="InterPro" id="IPR001254">
    <property type="entry name" value="Trypsin_dom"/>
</dbReference>
<dbReference type="SUPFAM" id="SSF50494">
    <property type="entry name" value="Trypsin-like serine proteases"/>
    <property type="match status" value="1"/>
</dbReference>
<dbReference type="PROSITE" id="PS50240">
    <property type="entry name" value="TRYPSIN_DOM"/>
    <property type="match status" value="1"/>
</dbReference>
<dbReference type="PANTHER" id="PTHR24260:SF136">
    <property type="entry name" value="GH08193P-RELATED"/>
    <property type="match status" value="1"/>
</dbReference>
<proteinExistence type="inferred from homology"/>
<dbReference type="Gene3D" id="2.40.10.10">
    <property type="entry name" value="Trypsin-like serine proteases"/>
    <property type="match status" value="1"/>
</dbReference>
<dbReference type="AlphaFoldDB" id="A0A4Y0BJX9"/>
<dbReference type="InterPro" id="IPR043504">
    <property type="entry name" value="Peptidase_S1_PA_chymotrypsin"/>
</dbReference>
<dbReference type="Pfam" id="PF00089">
    <property type="entry name" value="Trypsin"/>
    <property type="match status" value="1"/>
</dbReference>
<dbReference type="GO" id="GO:0006508">
    <property type="term" value="P:proteolysis"/>
    <property type="evidence" value="ECO:0007669"/>
    <property type="project" value="InterPro"/>
</dbReference>
<evidence type="ECO:0000259" key="2">
    <source>
        <dbReference type="PROSITE" id="PS50240"/>
    </source>
</evidence>
<organism evidence="3">
    <name type="scientific">Anopheles funestus</name>
    <name type="common">African malaria mosquito</name>
    <dbReference type="NCBI Taxonomy" id="62324"/>
    <lineage>
        <taxon>Eukaryota</taxon>
        <taxon>Metazoa</taxon>
        <taxon>Ecdysozoa</taxon>
        <taxon>Arthropoda</taxon>
        <taxon>Hexapoda</taxon>
        <taxon>Insecta</taxon>
        <taxon>Pterygota</taxon>
        <taxon>Neoptera</taxon>
        <taxon>Endopterygota</taxon>
        <taxon>Diptera</taxon>
        <taxon>Nematocera</taxon>
        <taxon>Culicoidea</taxon>
        <taxon>Culicidae</taxon>
        <taxon>Anophelinae</taxon>
        <taxon>Anopheles</taxon>
    </lineage>
</organism>
<evidence type="ECO:0000256" key="1">
    <source>
        <dbReference type="ARBA" id="ARBA00024195"/>
    </source>
</evidence>
<dbReference type="STRING" id="62324.A0A4Y0BJX9"/>
<dbReference type="VEuPathDB" id="VectorBase:AFUN2_001818"/>
<reference evidence="3" key="1">
    <citation type="submission" date="2020-05" db="UniProtKB">
        <authorList>
            <consortium name="EnsemblMetazoa"/>
        </authorList>
    </citation>
    <scope>IDENTIFICATION</scope>
    <source>
        <strain evidence="3">FUMOZ</strain>
    </source>
</reference>
<dbReference type="GO" id="GO:0004252">
    <property type="term" value="F:serine-type endopeptidase activity"/>
    <property type="evidence" value="ECO:0007669"/>
    <property type="project" value="InterPro"/>
</dbReference>
<accession>A0A4Y0BJX9</accession>
<feature type="domain" description="Peptidase S1" evidence="2">
    <location>
        <begin position="89"/>
        <end position="313"/>
    </location>
</feature>
<evidence type="ECO:0000313" key="3">
    <source>
        <dbReference type="EnsemblMetazoa" id="AFUN020316-PA"/>
    </source>
</evidence>
<comment type="similarity">
    <text evidence="1">Belongs to the peptidase S1 family. CLIP subfamily.</text>
</comment>
<dbReference type="PANTHER" id="PTHR24260">
    <property type="match status" value="1"/>
</dbReference>
<dbReference type="EnsemblMetazoa" id="AFUN020316-RA">
    <property type="protein sequence ID" value="AFUN020316-PA"/>
    <property type="gene ID" value="AFUN020316"/>
</dbReference>
<sequence length="388" mass="43490">MCIFPQGRYYLDWINGPLYANFIYDEYIIPYVTGYPSITWGGYEIEVFVKLSKFSEWIKQAIEELGEQIPTSLIDPLACAKKHLELRRKINGTKPLEKNGSIEFMVKLQDNPETNSSSVCAGVLIKNDFVATLAQCTTNLIIVLSDSSIITIRDIFIHPEYSEGSFYNNIALLKLVSETSIRPAYFLRQPYLDQKTASVYGKERNNGTGFEDSSDIPVIAHGLSILLNYKCYPTEEQRLQLAQGLQFEHVCLQNDQFLVPGSCVAILGSPVVLSDDIGSSPGLYMSGRNCGFGEPAIVVLFLPHKTWINSIIEAPSRELVVYIIPNLKLSDKCLYQDGTKGTCVTKSACNTFERVKNNLPLFFCKISSVVCCPQDDIQDEFTFAINRS</sequence>
<dbReference type="InterPro" id="IPR009003">
    <property type="entry name" value="Peptidase_S1_PA"/>
</dbReference>